<dbReference type="InterPro" id="IPR036976">
    <property type="entry name" value="RimM_N_sf"/>
</dbReference>
<evidence type="ECO:0000256" key="2">
    <source>
        <dbReference type="ARBA" id="ARBA00022517"/>
    </source>
</evidence>
<evidence type="ECO:0000256" key="4">
    <source>
        <dbReference type="ARBA" id="ARBA00023186"/>
    </source>
</evidence>
<dbReference type="Proteomes" id="UP000029579">
    <property type="component" value="Unassembled WGS sequence"/>
</dbReference>
<evidence type="ECO:0000256" key="3">
    <source>
        <dbReference type="ARBA" id="ARBA00022552"/>
    </source>
</evidence>
<comment type="domain">
    <text evidence="5">The PRC barrel domain binds ribosomal protein uS19.</text>
</comment>
<dbReference type="InterPro" id="IPR011033">
    <property type="entry name" value="PRC_barrel-like_sf"/>
</dbReference>
<reference evidence="8 9" key="1">
    <citation type="submission" date="2014-07" db="EMBL/GenBank/DDBJ databases">
        <authorList>
            <person name="McCorrison J."/>
            <person name="Sanka R."/>
            <person name="Torralba M."/>
            <person name="Gillis M."/>
            <person name="Haft D.H."/>
            <person name="Methe B."/>
            <person name="Sutton G."/>
            <person name="Nelson K.E."/>
        </authorList>
    </citation>
    <scope>NUCLEOTIDE SEQUENCE [LARGE SCALE GENOMIC DNA]</scope>
    <source>
        <strain evidence="8 9">S7-1-13</strain>
    </source>
</reference>
<comment type="subcellular location">
    <subcellularLocation>
        <location evidence="5">Cytoplasm</location>
    </subcellularLocation>
</comment>
<dbReference type="GO" id="GO:0005737">
    <property type="term" value="C:cytoplasm"/>
    <property type="evidence" value="ECO:0007669"/>
    <property type="project" value="UniProtKB-SubCell"/>
</dbReference>
<dbReference type="Pfam" id="PF24986">
    <property type="entry name" value="PRC_RimM"/>
    <property type="match status" value="1"/>
</dbReference>
<dbReference type="GO" id="GO:0043022">
    <property type="term" value="F:ribosome binding"/>
    <property type="evidence" value="ECO:0007669"/>
    <property type="project" value="InterPro"/>
</dbReference>
<comment type="subunit">
    <text evidence="5">Binds ribosomal protein uS19.</text>
</comment>
<dbReference type="GO" id="GO:0005840">
    <property type="term" value="C:ribosome"/>
    <property type="evidence" value="ECO:0007669"/>
    <property type="project" value="InterPro"/>
</dbReference>
<evidence type="ECO:0000256" key="5">
    <source>
        <dbReference type="HAMAP-Rule" id="MF_00014"/>
    </source>
</evidence>
<dbReference type="SUPFAM" id="SSF50447">
    <property type="entry name" value="Translation proteins"/>
    <property type="match status" value="1"/>
</dbReference>
<dbReference type="Pfam" id="PF01782">
    <property type="entry name" value="RimM"/>
    <property type="match status" value="1"/>
</dbReference>
<dbReference type="GO" id="GO:0006364">
    <property type="term" value="P:rRNA processing"/>
    <property type="evidence" value="ECO:0007669"/>
    <property type="project" value="UniProtKB-UniRule"/>
</dbReference>
<feature type="domain" description="Ribosome maturation factor RimM PRC barrel" evidence="7">
    <location>
        <begin position="94"/>
        <end position="155"/>
    </location>
</feature>
<evidence type="ECO:0000259" key="6">
    <source>
        <dbReference type="Pfam" id="PF01782"/>
    </source>
</evidence>
<evidence type="ECO:0000313" key="9">
    <source>
        <dbReference type="Proteomes" id="UP000029579"/>
    </source>
</evidence>
<comment type="similarity">
    <text evidence="5">Belongs to the RimM family.</text>
</comment>
<dbReference type="PANTHER" id="PTHR33692">
    <property type="entry name" value="RIBOSOME MATURATION FACTOR RIMM"/>
    <property type="match status" value="1"/>
</dbReference>
<dbReference type="eggNOG" id="COG0806">
    <property type="taxonomic scope" value="Bacteria"/>
</dbReference>
<organism evidence="8 9">
    <name type="scientific">Anaerococcus lactolyticus S7-1-13</name>
    <dbReference type="NCBI Taxonomy" id="1284686"/>
    <lineage>
        <taxon>Bacteria</taxon>
        <taxon>Bacillati</taxon>
        <taxon>Bacillota</taxon>
        <taxon>Tissierellia</taxon>
        <taxon>Tissierellales</taxon>
        <taxon>Peptoniphilaceae</taxon>
        <taxon>Anaerococcus</taxon>
    </lineage>
</organism>
<keyword evidence="1 5" id="KW-0963">Cytoplasm</keyword>
<accession>A0A095Z8R2</accession>
<name>A0A095Z8R2_9FIRM</name>
<comment type="function">
    <text evidence="5">An accessory protein needed during the final step in the assembly of 30S ribosomal subunit, possibly for assembly of the head region. Essential for efficient processing of 16S rRNA. May be needed both before and after RbfA during the maturation of 16S rRNA. It has affinity for free ribosomal 30S subunits but not for 70S ribosomes.</text>
</comment>
<dbReference type="InterPro" id="IPR056792">
    <property type="entry name" value="PRC_RimM"/>
</dbReference>
<dbReference type="AlphaFoldDB" id="A0A095Z8R2"/>
<evidence type="ECO:0000259" key="7">
    <source>
        <dbReference type="Pfam" id="PF24986"/>
    </source>
</evidence>
<dbReference type="OrthoDB" id="9810331at2"/>
<protein>
    <recommendedName>
        <fullName evidence="5">Ribosome maturation factor RimM</fullName>
    </recommendedName>
</protein>
<dbReference type="Gene3D" id="2.30.30.240">
    <property type="entry name" value="PRC-barrel domain"/>
    <property type="match status" value="1"/>
</dbReference>
<dbReference type="PANTHER" id="PTHR33692:SF1">
    <property type="entry name" value="RIBOSOME MATURATION FACTOR RIMM"/>
    <property type="match status" value="1"/>
</dbReference>
<proteinExistence type="inferred from homology"/>
<dbReference type="EMBL" id="JRMW01000024">
    <property type="protein sequence ID" value="KGF04834.1"/>
    <property type="molecule type" value="Genomic_DNA"/>
</dbReference>
<keyword evidence="2 5" id="KW-0690">Ribosome biogenesis</keyword>
<evidence type="ECO:0000256" key="1">
    <source>
        <dbReference type="ARBA" id="ARBA00022490"/>
    </source>
</evidence>
<dbReference type="SUPFAM" id="SSF50346">
    <property type="entry name" value="PRC-barrel domain"/>
    <property type="match status" value="1"/>
</dbReference>
<dbReference type="NCBIfam" id="TIGR02273">
    <property type="entry name" value="16S_RimM"/>
    <property type="match status" value="1"/>
</dbReference>
<feature type="domain" description="RimM N-terminal" evidence="6">
    <location>
        <begin position="5"/>
        <end position="81"/>
    </location>
</feature>
<dbReference type="RefSeq" id="WP_004829688.1">
    <property type="nucleotide sequence ID" value="NZ_JRMW01000024.1"/>
</dbReference>
<comment type="caution">
    <text evidence="8">The sequence shown here is derived from an EMBL/GenBank/DDBJ whole genome shotgun (WGS) entry which is preliminary data.</text>
</comment>
<sequence>MRISVGEIVKTQGIRGEVKVKSLSDNEDRFKIGAKLFIDDEIVTIKRAYKQKAMLVLGFEEYDNINDILKFVGKDLTIDEKDLGKLAEDEVYIKDLMGLKVISNGQKVGEIVDVITGVYPNDVYVIKTDRSEVLLPAIKNTIKKIDTEEKIIEVENFSDYE</sequence>
<dbReference type="InterPro" id="IPR002676">
    <property type="entry name" value="RimM_N"/>
</dbReference>
<dbReference type="HAMAP" id="MF_00014">
    <property type="entry name" value="Ribosome_mat_RimM"/>
    <property type="match status" value="1"/>
</dbReference>
<dbReference type="InterPro" id="IPR011961">
    <property type="entry name" value="RimM"/>
</dbReference>
<evidence type="ECO:0000313" key="8">
    <source>
        <dbReference type="EMBL" id="KGF04834.1"/>
    </source>
</evidence>
<gene>
    <name evidence="5" type="primary">rimM</name>
    <name evidence="8" type="ORF">HMPREF1630_02095</name>
</gene>
<dbReference type="InterPro" id="IPR009000">
    <property type="entry name" value="Transl_B-barrel_sf"/>
</dbReference>
<keyword evidence="4 5" id="KW-0143">Chaperone</keyword>
<keyword evidence="3 5" id="KW-0698">rRNA processing</keyword>
<dbReference type="Gene3D" id="2.40.30.60">
    <property type="entry name" value="RimM"/>
    <property type="match status" value="1"/>
</dbReference>
<dbReference type="GO" id="GO:0042274">
    <property type="term" value="P:ribosomal small subunit biogenesis"/>
    <property type="evidence" value="ECO:0007669"/>
    <property type="project" value="UniProtKB-UniRule"/>
</dbReference>